<sequence>METEIFKDIPGFEGIYQVSNFGRVKSLKFNKVKMLILTLDAAGYPRTGLSVNGKYKSYKVHRIVAQVFIPNPDNKPFLDHINGNRADNRIENLRWVSHRENGRNQTVHRSNKGTSKFYGVSWHTRDEIWISQIKIGYQNLYLGCFKQEEDAAKAYDKALEELGLEPVNFK</sequence>
<evidence type="ECO:0000313" key="5">
    <source>
        <dbReference type="EMBL" id="TXK26546.1"/>
    </source>
</evidence>
<dbReference type="Pfam" id="PF07463">
    <property type="entry name" value="NUMOD4"/>
    <property type="match status" value="1"/>
</dbReference>
<evidence type="ECO:0000256" key="1">
    <source>
        <dbReference type="ARBA" id="ARBA00023015"/>
    </source>
</evidence>
<dbReference type="GO" id="GO:0003677">
    <property type="term" value="F:DNA binding"/>
    <property type="evidence" value="ECO:0007669"/>
    <property type="project" value="UniProtKB-KW"/>
</dbReference>
<dbReference type="InterPro" id="IPR003615">
    <property type="entry name" value="HNH_nuc"/>
</dbReference>
<dbReference type="InterPro" id="IPR036955">
    <property type="entry name" value="AP2/ERF_dom_sf"/>
</dbReference>
<evidence type="ECO:0000259" key="4">
    <source>
        <dbReference type="PROSITE" id="PS51032"/>
    </source>
</evidence>
<dbReference type="Pfam" id="PF13392">
    <property type="entry name" value="HNH_3"/>
    <property type="match status" value="1"/>
</dbReference>
<dbReference type="GO" id="GO:0016788">
    <property type="term" value="F:hydrolase activity, acting on ester bonds"/>
    <property type="evidence" value="ECO:0007669"/>
    <property type="project" value="InterPro"/>
</dbReference>
<dbReference type="InterPro" id="IPR001471">
    <property type="entry name" value="AP2/ERF_dom"/>
</dbReference>
<keyword evidence="3" id="KW-0804">Transcription</keyword>
<dbReference type="AlphaFoldDB" id="A0A5C8IZK8"/>
<dbReference type="SUPFAM" id="SSF54060">
    <property type="entry name" value="His-Me finger endonucleases"/>
    <property type="match status" value="1"/>
</dbReference>
<organism evidence="5 6">
    <name type="scientific">Pontibacter qinzhouensis</name>
    <dbReference type="NCBI Taxonomy" id="2603253"/>
    <lineage>
        <taxon>Bacteria</taxon>
        <taxon>Pseudomonadati</taxon>
        <taxon>Bacteroidota</taxon>
        <taxon>Cytophagia</taxon>
        <taxon>Cytophagales</taxon>
        <taxon>Hymenobacteraceae</taxon>
        <taxon>Pontibacter</taxon>
    </lineage>
</organism>
<name>A0A5C8IZK8_9BACT</name>
<dbReference type="InterPro" id="IPR044925">
    <property type="entry name" value="His-Me_finger_sf"/>
</dbReference>
<evidence type="ECO:0000313" key="6">
    <source>
        <dbReference type="Proteomes" id="UP000321926"/>
    </source>
</evidence>
<dbReference type="InterPro" id="IPR010902">
    <property type="entry name" value="NUMOD4"/>
</dbReference>
<dbReference type="PROSITE" id="PS51032">
    <property type="entry name" value="AP2_ERF"/>
    <property type="match status" value="1"/>
</dbReference>
<dbReference type="SUPFAM" id="SSF54171">
    <property type="entry name" value="DNA-binding domain"/>
    <property type="match status" value="1"/>
</dbReference>
<protein>
    <recommendedName>
        <fullName evidence="4">AP2/ERF domain-containing protein</fullName>
    </recommendedName>
</protein>
<dbReference type="OrthoDB" id="6631788at2"/>
<dbReference type="Proteomes" id="UP000321926">
    <property type="component" value="Unassembled WGS sequence"/>
</dbReference>
<dbReference type="InterPro" id="IPR016177">
    <property type="entry name" value="DNA-bd_dom_sf"/>
</dbReference>
<keyword evidence="6" id="KW-1185">Reference proteome</keyword>
<feature type="domain" description="AP2/ERF" evidence="4">
    <location>
        <begin position="116"/>
        <end position="170"/>
    </location>
</feature>
<dbReference type="RefSeq" id="WP_147923882.1">
    <property type="nucleotide sequence ID" value="NZ_VRTY01000127.1"/>
</dbReference>
<keyword evidence="1" id="KW-0805">Transcription regulation</keyword>
<reference evidence="5 6" key="1">
    <citation type="submission" date="2019-08" db="EMBL/GenBank/DDBJ databases">
        <authorList>
            <person name="Shi S."/>
        </authorList>
    </citation>
    <scope>NUCLEOTIDE SEQUENCE [LARGE SCALE GENOMIC DNA]</scope>
    <source>
        <strain evidence="5 6">GY10130</strain>
    </source>
</reference>
<evidence type="ECO:0000256" key="2">
    <source>
        <dbReference type="ARBA" id="ARBA00023125"/>
    </source>
</evidence>
<keyword evidence="2" id="KW-0238">DNA-binding</keyword>
<dbReference type="Gene3D" id="3.90.75.20">
    <property type="match status" value="1"/>
</dbReference>
<gene>
    <name evidence="5" type="ORF">FVR03_21730</name>
</gene>
<dbReference type="EMBL" id="VRTY01000127">
    <property type="protein sequence ID" value="TXK26546.1"/>
    <property type="molecule type" value="Genomic_DNA"/>
</dbReference>
<comment type="caution">
    <text evidence="5">The sequence shown here is derived from an EMBL/GenBank/DDBJ whole genome shotgun (WGS) entry which is preliminary data.</text>
</comment>
<proteinExistence type="predicted"/>
<evidence type="ECO:0000256" key="3">
    <source>
        <dbReference type="ARBA" id="ARBA00023163"/>
    </source>
</evidence>
<dbReference type="Gene3D" id="3.30.730.10">
    <property type="entry name" value="AP2/ERF domain"/>
    <property type="match status" value="1"/>
</dbReference>
<dbReference type="GO" id="GO:0003700">
    <property type="term" value="F:DNA-binding transcription factor activity"/>
    <property type="evidence" value="ECO:0007669"/>
    <property type="project" value="InterPro"/>
</dbReference>
<accession>A0A5C8IZK8</accession>